<dbReference type="SMART" id="SM00388">
    <property type="entry name" value="HisKA"/>
    <property type="match status" value="1"/>
</dbReference>
<evidence type="ECO:0000256" key="6">
    <source>
        <dbReference type="PROSITE-ProRule" id="PRU00169"/>
    </source>
</evidence>
<dbReference type="InterPro" id="IPR011006">
    <property type="entry name" value="CheY-like_superfamily"/>
</dbReference>
<dbReference type="SMART" id="SM00448">
    <property type="entry name" value="REC"/>
    <property type="match status" value="1"/>
</dbReference>
<dbReference type="SUPFAM" id="SSF55874">
    <property type="entry name" value="ATPase domain of HSP90 chaperone/DNA topoisomerase II/histidine kinase"/>
    <property type="match status" value="1"/>
</dbReference>
<name>A0ABU1YKT7_ROSSA</name>
<dbReference type="Gene3D" id="3.30.565.10">
    <property type="entry name" value="Histidine kinase-like ATPase, C-terminal domain"/>
    <property type="match status" value="1"/>
</dbReference>
<keyword evidence="13" id="KW-1185">Reference proteome</keyword>
<feature type="coiled-coil region" evidence="7">
    <location>
        <begin position="249"/>
        <end position="283"/>
    </location>
</feature>
<dbReference type="Gene3D" id="1.10.287.130">
    <property type="match status" value="1"/>
</dbReference>
<evidence type="ECO:0000313" key="12">
    <source>
        <dbReference type="EMBL" id="MDR7269338.1"/>
    </source>
</evidence>
<dbReference type="Pfam" id="PF02518">
    <property type="entry name" value="HATPase_c"/>
    <property type="match status" value="1"/>
</dbReference>
<dbReference type="InterPro" id="IPR000014">
    <property type="entry name" value="PAS"/>
</dbReference>
<evidence type="ECO:0000259" key="8">
    <source>
        <dbReference type="PROSITE" id="PS50109"/>
    </source>
</evidence>
<dbReference type="PANTHER" id="PTHR43047:SF72">
    <property type="entry name" value="OSMOSENSING HISTIDINE PROTEIN KINASE SLN1"/>
    <property type="match status" value="1"/>
</dbReference>
<dbReference type="SMART" id="SM00387">
    <property type="entry name" value="HATPase_c"/>
    <property type="match status" value="1"/>
</dbReference>
<dbReference type="InterPro" id="IPR035965">
    <property type="entry name" value="PAS-like_dom_sf"/>
</dbReference>
<dbReference type="InterPro" id="IPR001789">
    <property type="entry name" value="Sig_transdc_resp-reg_receiver"/>
</dbReference>
<feature type="domain" description="Histidine kinase" evidence="8">
    <location>
        <begin position="290"/>
        <end position="512"/>
    </location>
</feature>
<feature type="domain" description="Response regulatory" evidence="9">
    <location>
        <begin position="538"/>
        <end position="655"/>
    </location>
</feature>
<feature type="modified residue" description="4-aspartylphosphate" evidence="6">
    <location>
        <position position="588"/>
    </location>
</feature>
<dbReference type="PROSITE" id="PS50113">
    <property type="entry name" value="PAC"/>
    <property type="match status" value="1"/>
</dbReference>
<dbReference type="InterPro" id="IPR004358">
    <property type="entry name" value="Sig_transdc_His_kin-like_C"/>
</dbReference>
<dbReference type="PRINTS" id="PR00344">
    <property type="entry name" value="BCTRLSENSOR"/>
</dbReference>
<evidence type="ECO:0000259" key="9">
    <source>
        <dbReference type="PROSITE" id="PS50110"/>
    </source>
</evidence>
<dbReference type="InterPro" id="IPR003661">
    <property type="entry name" value="HisK_dim/P_dom"/>
</dbReference>
<dbReference type="SUPFAM" id="SSF55785">
    <property type="entry name" value="PYP-like sensor domain (PAS domain)"/>
    <property type="match status" value="2"/>
</dbReference>
<sequence length="658" mass="72363">MFEANPVPMWIYDLQTLGFLDVNEVACQKYGYSRDEFLAMTIRDIRPPEDISAVEQSVRLTPTEIFNSGVWRHLLKDGRLIYVEITSHELQYGGRAARFVAPLDVTQRVLAEAALREREAGLRRAQGLARLSHVVTRADGSFENWSDTLPALAGCSADSMPRSHHDWMTRLVHEEDRDRFGRAIAQAIQTGSKVETEYRLVRPDGEALQVAQVIEPIEGAVGIDAARWFSTLQDVTAQKAAEVVVRSLNEELEHRVAQRTEQLEATNRELVAATRAAEAANRAKSEFLSRMSHELRTPLNAIIGFSQLLASPGHGFPAERQAAFNTHIHKAGEHLLSLIGELLNLARIEAGKVDLDLQRLPLQQLLAECAAMVAPQAEARSLRTSFAMPPEHLFVVADGTRLKQVLLNLLSNAVKYNQPEGELALSVRPVDPQHVRIEVRDTGRGLSPEQLAHLFEPFNRLGLQREGPQAVEGTGLGLVVAKHLIELMGGRIGVSSTPGVGSCFWVDLVFDEGLPEPDRVDAAQAPAEPARDGRARHTVLLVDDDVPSQALVQAQLSQRPDLRLVAASNGREGVALAIAHKPAVILMDNRMPELTGRQVFQLLAQDQRTAKIPVIAVSANAESPAEMSGDPIPWFRRVAKPFARDDLLQAIDAAIQTG</sequence>
<dbReference type="InterPro" id="IPR013655">
    <property type="entry name" value="PAS_fold_3"/>
</dbReference>
<accession>A0ABU1YKT7</accession>
<dbReference type="InterPro" id="IPR005467">
    <property type="entry name" value="His_kinase_dom"/>
</dbReference>
<organism evidence="12 13">
    <name type="scientific">Roseateles saccharophilus</name>
    <name type="common">Pseudomonas saccharophila</name>
    <dbReference type="NCBI Taxonomy" id="304"/>
    <lineage>
        <taxon>Bacteria</taxon>
        <taxon>Pseudomonadati</taxon>
        <taxon>Pseudomonadota</taxon>
        <taxon>Betaproteobacteria</taxon>
        <taxon>Burkholderiales</taxon>
        <taxon>Sphaerotilaceae</taxon>
        <taxon>Roseateles</taxon>
    </lineage>
</organism>
<comment type="catalytic activity">
    <reaction evidence="1">
        <text>ATP + protein L-histidine = ADP + protein N-phospho-L-histidine.</text>
        <dbReference type="EC" id="2.7.13.3"/>
    </reaction>
</comment>
<evidence type="ECO:0000256" key="4">
    <source>
        <dbReference type="ARBA" id="ARBA00022679"/>
    </source>
</evidence>
<dbReference type="InterPro" id="IPR000700">
    <property type="entry name" value="PAS-assoc_C"/>
</dbReference>
<dbReference type="PANTHER" id="PTHR43047">
    <property type="entry name" value="TWO-COMPONENT HISTIDINE PROTEIN KINASE"/>
    <property type="match status" value="1"/>
</dbReference>
<keyword evidence="3 6" id="KW-0597">Phosphoprotein</keyword>
<dbReference type="NCBIfam" id="TIGR00229">
    <property type="entry name" value="sensory_box"/>
    <property type="match status" value="2"/>
</dbReference>
<dbReference type="EMBL" id="JAVDXU010000001">
    <property type="protein sequence ID" value="MDR7269338.1"/>
    <property type="molecule type" value="Genomic_DNA"/>
</dbReference>
<dbReference type="CDD" id="cd00082">
    <property type="entry name" value="HisKA"/>
    <property type="match status" value="1"/>
</dbReference>
<dbReference type="PROSITE" id="PS50112">
    <property type="entry name" value="PAS"/>
    <property type="match status" value="1"/>
</dbReference>
<feature type="domain" description="PAS" evidence="10">
    <location>
        <begin position="1"/>
        <end position="59"/>
    </location>
</feature>
<dbReference type="Pfam" id="PF00072">
    <property type="entry name" value="Response_reg"/>
    <property type="match status" value="1"/>
</dbReference>
<gene>
    <name evidence="12" type="ORF">J2X20_001967</name>
</gene>
<dbReference type="Pfam" id="PF00512">
    <property type="entry name" value="HisKA"/>
    <property type="match status" value="1"/>
</dbReference>
<dbReference type="Gene3D" id="3.40.50.2300">
    <property type="match status" value="1"/>
</dbReference>
<evidence type="ECO:0000259" key="11">
    <source>
        <dbReference type="PROSITE" id="PS50113"/>
    </source>
</evidence>
<dbReference type="InterPro" id="IPR003594">
    <property type="entry name" value="HATPase_dom"/>
</dbReference>
<evidence type="ECO:0000256" key="2">
    <source>
        <dbReference type="ARBA" id="ARBA00012438"/>
    </source>
</evidence>
<dbReference type="PROSITE" id="PS50109">
    <property type="entry name" value="HIS_KIN"/>
    <property type="match status" value="1"/>
</dbReference>
<dbReference type="CDD" id="cd16922">
    <property type="entry name" value="HATPase_EvgS-ArcB-TorS-like"/>
    <property type="match status" value="1"/>
</dbReference>
<keyword evidence="7" id="KW-0175">Coiled coil</keyword>
<keyword evidence="4" id="KW-0808">Transferase</keyword>
<dbReference type="EC" id="2.7.13.3" evidence="2"/>
<dbReference type="SMART" id="SM00091">
    <property type="entry name" value="PAS"/>
    <property type="match status" value="2"/>
</dbReference>
<dbReference type="SUPFAM" id="SSF47384">
    <property type="entry name" value="Homodimeric domain of signal transducing histidine kinase"/>
    <property type="match status" value="1"/>
</dbReference>
<evidence type="ECO:0000256" key="5">
    <source>
        <dbReference type="ARBA" id="ARBA00022777"/>
    </source>
</evidence>
<dbReference type="PROSITE" id="PS50110">
    <property type="entry name" value="RESPONSE_REGULATORY"/>
    <property type="match status" value="1"/>
</dbReference>
<feature type="domain" description="PAC" evidence="11">
    <location>
        <begin position="194"/>
        <end position="247"/>
    </location>
</feature>
<dbReference type="SUPFAM" id="SSF52172">
    <property type="entry name" value="CheY-like"/>
    <property type="match status" value="1"/>
</dbReference>
<dbReference type="Proteomes" id="UP001180453">
    <property type="component" value="Unassembled WGS sequence"/>
</dbReference>
<dbReference type="CDD" id="cd00130">
    <property type="entry name" value="PAS"/>
    <property type="match status" value="2"/>
</dbReference>
<dbReference type="InterPro" id="IPR036890">
    <property type="entry name" value="HATPase_C_sf"/>
</dbReference>
<protein>
    <recommendedName>
        <fullName evidence="2">histidine kinase</fullName>
        <ecNumber evidence="2">2.7.13.3</ecNumber>
    </recommendedName>
</protein>
<dbReference type="InterPro" id="IPR036097">
    <property type="entry name" value="HisK_dim/P_sf"/>
</dbReference>
<evidence type="ECO:0000256" key="7">
    <source>
        <dbReference type="SAM" id="Coils"/>
    </source>
</evidence>
<evidence type="ECO:0000259" key="10">
    <source>
        <dbReference type="PROSITE" id="PS50112"/>
    </source>
</evidence>
<reference evidence="12 13" key="1">
    <citation type="submission" date="2023-07" db="EMBL/GenBank/DDBJ databases">
        <title>Sorghum-associated microbial communities from plants grown in Nebraska, USA.</title>
        <authorList>
            <person name="Schachtman D."/>
        </authorList>
    </citation>
    <scope>NUCLEOTIDE SEQUENCE [LARGE SCALE GENOMIC DNA]</scope>
    <source>
        <strain evidence="12 13">BE314</strain>
    </source>
</reference>
<proteinExistence type="predicted"/>
<evidence type="ECO:0000313" key="13">
    <source>
        <dbReference type="Proteomes" id="UP001180453"/>
    </source>
</evidence>
<dbReference type="Gene3D" id="3.30.450.20">
    <property type="entry name" value="PAS domain"/>
    <property type="match status" value="2"/>
</dbReference>
<dbReference type="Pfam" id="PF08447">
    <property type="entry name" value="PAS_3"/>
    <property type="match status" value="1"/>
</dbReference>
<evidence type="ECO:0000256" key="1">
    <source>
        <dbReference type="ARBA" id="ARBA00000085"/>
    </source>
</evidence>
<keyword evidence="5" id="KW-0418">Kinase</keyword>
<evidence type="ECO:0000256" key="3">
    <source>
        <dbReference type="ARBA" id="ARBA00022553"/>
    </source>
</evidence>
<comment type="caution">
    <text evidence="12">The sequence shown here is derived from an EMBL/GenBank/DDBJ whole genome shotgun (WGS) entry which is preliminary data.</text>
</comment>
<dbReference type="Pfam" id="PF13188">
    <property type="entry name" value="PAS_8"/>
    <property type="match status" value="1"/>
</dbReference>